<dbReference type="InterPro" id="IPR001951">
    <property type="entry name" value="Histone_H4"/>
</dbReference>
<gene>
    <name evidence="12" type="ORF">K443DRAFT_685490</name>
</gene>
<evidence type="ECO:0000256" key="4">
    <source>
        <dbReference type="ARBA" id="ARBA00006564"/>
    </source>
</evidence>
<feature type="compositionally biased region" description="Gly residues" evidence="11">
    <location>
        <begin position="14"/>
        <end position="24"/>
    </location>
</feature>
<protein>
    <recommendedName>
        <fullName evidence="10">Histone H4</fullName>
    </recommendedName>
</protein>
<dbReference type="GO" id="GO:0003677">
    <property type="term" value="F:DNA binding"/>
    <property type="evidence" value="ECO:0007669"/>
    <property type="project" value="UniProtKB-KW"/>
</dbReference>
<comment type="function">
    <text evidence="1 10">Core component of nucleosome. Nucleosomes wrap and compact DNA into chromatin, limiting DNA accessibility to the cellular machineries which require DNA as a template. Histones thereby play a central role in transcription regulation, DNA repair, DNA replication and chromosomal stability. DNA accessibility is regulated via a complex set of post-translational modifications of histones, also called histone code, and nucleosome remodeling.</text>
</comment>
<dbReference type="GO" id="GO:0005634">
    <property type="term" value="C:nucleus"/>
    <property type="evidence" value="ECO:0007669"/>
    <property type="project" value="UniProtKB-SubCell"/>
</dbReference>
<comment type="subcellular location">
    <subcellularLocation>
        <location evidence="3">Chromosome</location>
    </subcellularLocation>
    <subcellularLocation>
        <location evidence="2">Nucleus</location>
    </subcellularLocation>
</comment>
<comment type="similarity">
    <text evidence="4 10">Belongs to the histone H4 family.</text>
</comment>
<dbReference type="PRINTS" id="PR00623">
    <property type="entry name" value="HISTONEH4"/>
</dbReference>
<proteinExistence type="inferred from homology"/>
<dbReference type="SUPFAM" id="SSF47113">
    <property type="entry name" value="Histone-fold"/>
    <property type="match status" value="1"/>
</dbReference>
<sequence>MADALPTHHETPGRGKGGKGLGGKGIKRHRKILRDSIQVIPRPSLRRVARRGGVKRIDKCIYKETRGALKFFLEDVLRDTVAYTDHDKRQTVSALDVVHALKRSGHSLYGFGA</sequence>
<accession>A0A0C9X6L0</accession>
<evidence type="ECO:0000256" key="8">
    <source>
        <dbReference type="ARBA" id="ARBA00023242"/>
    </source>
</evidence>
<reference evidence="13" key="2">
    <citation type="submission" date="2015-01" db="EMBL/GenBank/DDBJ databases">
        <title>Evolutionary Origins and Diversification of the Mycorrhizal Mutualists.</title>
        <authorList>
            <consortium name="DOE Joint Genome Institute"/>
            <consortium name="Mycorrhizal Genomics Consortium"/>
            <person name="Kohler A."/>
            <person name="Kuo A."/>
            <person name="Nagy L.G."/>
            <person name="Floudas D."/>
            <person name="Copeland A."/>
            <person name="Barry K.W."/>
            <person name="Cichocki N."/>
            <person name="Veneault-Fourrey C."/>
            <person name="LaButti K."/>
            <person name="Lindquist E.A."/>
            <person name="Lipzen A."/>
            <person name="Lundell T."/>
            <person name="Morin E."/>
            <person name="Murat C."/>
            <person name="Riley R."/>
            <person name="Ohm R."/>
            <person name="Sun H."/>
            <person name="Tunlid A."/>
            <person name="Henrissat B."/>
            <person name="Grigoriev I.V."/>
            <person name="Hibbett D.S."/>
            <person name="Martin F."/>
        </authorList>
    </citation>
    <scope>NUCLEOTIDE SEQUENCE [LARGE SCALE GENOMIC DNA]</scope>
    <source>
        <strain evidence="13">LaAM-08-1</strain>
    </source>
</reference>
<dbReference type="CDD" id="cd22912">
    <property type="entry name" value="HFD_H4"/>
    <property type="match status" value="1"/>
</dbReference>
<evidence type="ECO:0000256" key="7">
    <source>
        <dbReference type="ARBA" id="ARBA00023125"/>
    </source>
</evidence>
<evidence type="ECO:0000256" key="2">
    <source>
        <dbReference type="ARBA" id="ARBA00004123"/>
    </source>
</evidence>
<evidence type="ECO:0000256" key="3">
    <source>
        <dbReference type="ARBA" id="ARBA00004286"/>
    </source>
</evidence>
<reference evidence="12 13" key="1">
    <citation type="submission" date="2014-04" db="EMBL/GenBank/DDBJ databases">
        <authorList>
            <consortium name="DOE Joint Genome Institute"/>
            <person name="Kuo A."/>
            <person name="Kohler A."/>
            <person name="Nagy L.G."/>
            <person name="Floudas D."/>
            <person name="Copeland A."/>
            <person name="Barry K.W."/>
            <person name="Cichocki N."/>
            <person name="Veneault-Fourrey C."/>
            <person name="LaButti K."/>
            <person name="Lindquist E.A."/>
            <person name="Lipzen A."/>
            <person name="Lundell T."/>
            <person name="Morin E."/>
            <person name="Murat C."/>
            <person name="Sun H."/>
            <person name="Tunlid A."/>
            <person name="Henrissat B."/>
            <person name="Grigoriev I.V."/>
            <person name="Hibbett D.S."/>
            <person name="Martin F."/>
            <person name="Nordberg H.P."/>
            <person name="Cantor M.N."/>
            <person name="Hua S.X."/>
        </authorList>
    </citation>
    <scope>NUCLEOTIDE SEQUENCE [LARGE SCALE GENOMIC DNA]</scope>
    <source>
        <strain evidence="12 13">LaAM-08-1</strain>
    </source>
</reference>
<keyword evidence="8 10" id="KW-0539">Nucleus</keyword>
<name>A0A0C9X6L0_9AGAR</name>
<evidence type="ECO:0000313" key="13">
    <source>
        <dbReference type="Proteomes" id="UP000054477"/>
    </source>
</evidence>
<dbReference type="GO" id="GO:0046982">
    <property type="term" value="F:protein heterodimerization activity"/>
    <property type="evidence" value="ECO:0007669"/>
    <property type="project" value="InterPro"/>
</dbReference>
<keyword evidence="6 10" id="KW-0158">Chromosome</keyword>
<dbReference type="Proteomes" id="UP000054477">
    <property type="component" value="Unassembled WGS sequence"/>
</dbReference>
<dbReference type="STRING" id="1095629.A0A0C9X6L0"/>
<organism evidence="12 13">
    <name type="scientific">Laccaria amethystina LaAM-08-1</name>
    <dbReference type="NCBI Taxonomy" id="1095629"/>
    <lineage>
        <taxon>Eukaryota</taxon>
        <taxon>Fungi</taxon>
        <taxon>Dikarya</taxon>
        <taxon>Basidiomycota</taxon>
        <taxon>Agaricomycotina</taxon>
        <taxon>Agaricomycetes</taxon>
        <taxon>Agaricomycetidae</taxon>
        <taxon>Agaricales</taxon>
        <taxon>Agaricineae</taxon>
        <taxon>Hydnangiaceae</taxon>
        <taxon>Laccaria</taxon>
    </lineage>
</organism>
<dbReference type="SMART" id="SM00417">
    <property type="entry name" value="H4"/>
    <property type="match status" value="1"/>
</dbReference>
<dbReference type="Gene3D" id="1.10.20.10">
    <property type="entry name" value="Histone, subunit A"/>
    <property type="match status" value="1"/>
</dbReference>
<evidence type="ECO:0000256" key="9">
    <source>
        <dbReference type="ARBA" id="ARBA00023269"/>
    </source>
</evidence>
<keyword evidence="7 10" id="KW-0238">DNA-binding</keyword>
<dbReference type="HOGENOM" id="CLU_109117_2_3_1"/>
<dbReference type="FunFam" id="1.10.20.10:FF:000012">
    <property type="entry name" value="Histone H4"/>
    <property type="match status" value="1"/>
</dbReference>
<dbReference type="AlphaFoldDB" id="A0A0C9X6L0"/>
<dbReference type="GO" id="GO:0030527">
    <property type="term" value="F:structural constituent of chromatin"/>
    <property type="evidence" value="ECO:0007669"/>
    <property type="project" value="InterPro"/>
</dbReference>
<evidence type="ECO:0000256" key="6">
    <source>
        <dbReference type="ARBA" id="ARBA00022454"/>
    </source>
</evidence>
<evidence type="ECO:0000313" key="12">
    <source>
        <dbReference type="EMBL" id="KIJ92042.1"/>
    </source>
</evidence>
<evidence type="ECO:0000256" key="5">
    <source>
        <dbReference type="ARBA" id="ARBA00011538"/>
    </source>
</evidence>
<dbReference type="PANTHER" id="PTHR10484">
    <property type="entry name" value="HISTONE H4"/>
    <property type="match status" value="1"/>
</dbReference>
<dbReference type="EMBL" id="KN838944">
    <property type="protein sequence ID" value="KIJ92042.1"/>
    <property type="molecule type" value="Genomic_DNA"/>
</dbReference>
<keyword evidence="13" id="KW-1185">Reference proteome</keyword>
<comment type="subunit">
    <text evidence="5 10">The nucleosome is a histone octamer containing two molecules each of H2A, H2B, H3 and H4 assembled in one H3-H4 heterotetramer and two H2A-H2B heterodimers. The octamer wraps approximately 147 bp of DNA.</text>
</comment>
<keyword evidence="9 10" id="KW-0544">Nucleosome core</keyword>
<evidence type="ECO:0000256" key="1">
    <source>
        <dbReference type="ARBA" id="ARBA00002001"/>
    </source>
</evidence>
<evidence type="ECO:0000256" key="10">
    <source>
        <dbReference type="RuleBase" id="RU000528"/>
    </source>
</evidence>
<evidence type="ECO:0000256" key="11">
    <source>
        <dbReference type="SAM" id="MobiDB-lite"/>
    </source>
</evidence>
<dbReference type="InterPro" id="IPR009072">
    <property type="entry name" value="Histone-fold"/>
</dbReference>
<feature type="compositionally biased region" description="Basic and acidic residues" evidence="11">
    <location>
        <begin position="1"/>
        <end position="13"/>
    </location>
</feature>
<dbReference type="OrthoDB" id="2532770at2759"/>
<feature type="region of interest" description="Disordered" evidence="11">
    <location>
        <begin position="1"/>
        <end position="25"/>
    </location>
</feature>
<dbReference type="GO" id="GO:0000786">
    <property type="term" value="C:nucleosome"/>
    <property type="evidence" value="ECO:0007669"/>
    <property type="project" value="UniProtKB-KW"/>
</dbReference>